<proteinExistence type="predicted"/>
<accession>X1VS08</accession>
<dbReference type="AlphaFoldDB" id="X1VS08"/>
<sequence>TPLNSFARSGLKPIVLPIDSEVEIQLLRPRLSAKIIIDIPSLNV</sequence>
<gene>
    <name evidence="1" type="ORF">S12H4_55182</name>
</gene>
<comment type="caution">
    <text evidence="1">The sequence shown here is derived from an EMBL/GenBank/DDBJ whole genome shotgun (WGS) entry which is preliminary data.</text>
</comment>
<name>X1VS08_9ZZZZ</name>
<organism evidence="1">
    <name type="scientific">marine sediment metagenome</name>
    <dbReference type="NCBI Taxonomy" id="412755"/>
    <lineage>
        <taxon>unclassified sequences</taxon>
        <taxon>metagenomes</taxon>
        <taxon>ecological metagenomes</taxon>
    </lineage>
</organism>
<feature type="non-terminal residue" evidence="1">
    <location>
        <position position="1"/>
    </location>
</feature>
<protein>
    <submittedName>
        <fullName evidence="1">Uncharacterized protein</fullName>
    </submittedName>
</protein>
<evidence type="ECO:0000313" key="1">
    <source>
        <dbReference type="EMBL" id="GAJ19871.1"/>
    </source>
</evidence>
<dbReference type="EMBL" id="BARW01035373">
    <property type="protein sequence ID" value="GAJ19871.1"/>
    <property type="molecule type" value="Genomic_DNA"/>
</dbReference>
<reference evidence="1" key="1">
    <citation type="journal article" date="2014" name="Front. Microbiol.">
        <title>High frequency of phylogenetically diverse reductive dehalogenase-homologous genes in deep subseafloor sedimentary metagenomes.</title>
        <authorList>
            <person name="Kawai M."/>
            <person name="Futagami T."/>
            <person name="Toyoda A."/>
            <person name="Takaki Y."/>
            <person name="Nishi S."/>
            <person name="Hori S."/>
            <person name="Arai W."/>
            <person name="Tsubouchi T."/>
            <person name="Morono Y."/>
            <person name="Uchiyama I."/>
            <person name="Ito T."/>
            <person name="Fujiyama A."/>
            <person name="Inagaki F."/>
            <person name="Takami H."/>
        </authorList>
    </citation>
    <scope>NUCLEOTIDE SEQUENCE</scope>
    <source>
        <strain evidence="1">Expedition CK06-06</strain>
    </source>
</reference>